<dbReference type="SUPFAM" id="SSF74653">
    <property type="entry name" value="TolA/TonB C-terminal domain"/>
    <property type="match status" value="1"/>
</dbReference>
<dbReference type="Gene3D" id="3.30.1150.10">
    <property type="match status" value="1"/>
</dbReference>
<evidence type="ECO:0000313" key="14">
    <source>
        <dbReference type="Proteomes" id="UP001501221"/>
    </source>
</evidence>
<name>A0ABP3CE88_9GAMM</name>
<keyword evidence="8" id="KW-1133">Transmembrane helix</keyword>
<sequence length="207" mass="22849">MMRMIISVVSALVVTAGLLFLMSLLIKDEKRAVVDEPPVVIIDTVTLPKDKPEPEPSKVEPPKPPAIEPSPESSGEVIETSEIDSVIEEWSSVDPVVETSLPRGFGELPQMAFTQESEAMPLYRTQPNYPVSAQQKGLEGWVLLKYDVDTSGTLSNIAVLNSEPKRVFDREAVRALKKWKFKPAMTNGQPIASAGQTVKIEFNMEQN</sequence>
<dbReference type="NCBIfam" id="TIGR01352">
    <property type="entry name" value="tonB_Cterm"/>
    <property type="match status" value="1"/>
</dbReference>
<keyword evidence="3 10" id="KW-0813">Transport</keyword>
<comment type="function">
    <text evidence="10">Interacts with outer membrane receptor proteins that carry out high-affinity binding and energy dependent uptake into the periplasmic space of specific substrates. It could act to transduce energy from the cytoplasmic membrane to specific energy-requiring processes in the outer membrane, resulting in the release into the periplasm of ligands bound by these outer membrane proteins.</text>
</comment>
<dbReference type="PANTHER" id="PTHR33446">
    <property type="entry name" value="PROTEIN TONB-RELATED"/>
    <property type="match status" value="1"/>
</dbReference>
<dbReference type="Proteomes" id="UP001501221">
    <property type="component" value="Unassembled WGS sequence"/>
</dbReference>
<evidence type="ECO:0000259" key="12">
    <source>
        <dbReference type="PROSITE" id="PS52015"/>
    </source>
</evidence>
<keyword evidence="4 10" id="KW-1003">Cell membrane</keyword>
<evidence type="ECO:0000256" key="3">
    <source>
        <dbReference type="ARBA" id="ARBA00022448"/>
    </source>
</evidence>
<evidence type="ECO:0000256" key="5">
    <source>
        <dbReference type="ARBA" id="ARBA00022519"/>
    </source>
</evidence>
<feature type="domain" description="TonB C-terminal" evidence="12">
    <location>
        <begin position="114"/>
        <end position="207"/>
    </location>
</feature>
<dbReference type="InterPro" id="IPR006260">
    <property type="entry name" value="TonB/TolA_C"/>
</dbReference>
<dbReference type="PROSITE" id="PS52015">
    <property type="entry name" value="TONB_CTD"/>
    <property type="match status" value="1"/>
</dbReference>
<dbReference type="PANTHER" id="PTHR33446:SF14">
    <property type="entry name" value="PROTEIN TONB"/>
    <property type="match status" value="1"/>
</dbReference>
<evidence type="ECO:0000256" key="7">
    <source>
        <dbReference type="ARBA" id="ARBA00022927"/>
    </source>
</evidence>
<feature type="region of interest" description="Disordered" evidence="11">
    <location>
        <begin position="46"/>
        <end position="77"/>
    </location>
</feature>
<comment type="subcellular location">
    <subcellularLocation>
        <location evidence="1 10">Cell inner membrane</location>
        <topology evidence="1 10">Single-pass membrane protein</topology>
        <orientation evidence="1 10">Periplasmic side</orientation>
    </subcellularLocation>
</comment>
<evidence type="ECO:0000256" key="10">
    <source>
        <dbReference type="RuleBase" id="RU362123"/>
    </source>
</evidence>
<protein>
    <recommendedName>
        <fullName evidence="10">Protein TonB</fullName>
    </recommendedName>
</protein>
<evidence type="ECO:0000256" key="2">
    <source>
        <dbReference type="ARBA" id="ARBA00006555"/>
    </source>
</evidence>
<keyword evidence="10" id="KW-0735">Signal-anchor</keyword>
<dbReference type="Pfam" id="PF03544">
    <property type="entry name" value="TonB_C"/>
    <property type="match status" value="1"/>
</dbReference>
<dbReference type="PRINTS" id="PR01374">
    <property type="entry name" value="TONBPROTEIN"/>
</dbReference>
<evidence type="ECO:0000256" key="9">
    <source>
        <dbReference type="ARBA" id="ARBA00023136"/>
    </source>
</evidence>
<keyword evidence="6" id="KW-0812">Transmembrane</keyword>
<evidence type="ECO:0000256" key="6">
    <source>
        <dbReference type="ARBA" id="ARBA00022692"/>
    </source>
</evidence>
<evidence type="ECO:0000256" key="4">
    <source>
        <dbReference type="ARBA" id="ARBA00022475"/>
    </source>
</evidence>
<keyword evidence="7 10" id="KW-0653">Protein transport</keyword>
<comment type="caution">
    <text evidence="13">The sequence shown here is derived from an EMBL/GenBank/DDBJ whole genome shotgun (WGS) entry which is preliminary data.</text>
</comment>
<feature type="compositionally biased region" description="Basic and acidic residues" evidence="11">
    <location>
        <begin position="48"/>
        <end position="61"/>
    </location>
</feature>
<dbReference type="InterPro" id="IPR037682">
    <property type="entry name" value="TonB_C"/>
</dbReference>
<evidence type="ECO:0000256" key="1">
    <source>
        <dbReference type="ARBA" id="ARBA00004383"/>
    </source>
</evidence>
<dbReference type="InterPro" id="IPR003538">
    <property type="entry name" value="TonB"/>
</dbReference>
<gene>
    <name evidence="13" type="ORF">GCM10009123_05400</name>
</gene>
<accession>A0ABP3CE88</accession>
<evidence type="ECO:0000256" key="11">
    <source>
        <dbReference type="SAM" id="MobiDB-lite"/>
    </source>
</evidence>
<organism evidence="13 14">
    <name type="scientific">Kangiella japonica</name>
    <dbReference type="NCBI Taxonomy" id="647384"/>
    <lineage>
        <taxon>Bacteria</taxon>
        <taxon>Pseudomonadati</taxon>
        <taxon>Pseudomonadota</taxon>
        <taxon>Gammaproteobacteria</taxon>
        <taxon>Kangiellales</taxon>
        <taxon>Kangiellaceae</taxon>
        <taxon>Kangiella</taxon>
    </lineage>
</organism>
<dbReference type="InterPro" id="IPR051045">
    <property type="entry name" value="TonB-dependent_transducer"/>
</dbReference>
<proteinExistence type="inferred from homology"/>
<comment type="similarity">
    <text evidence="2 10">Belongs to the TonB family.</text>
</comment>
<keyword evidence="5 10" id="KW-0997">Cell inner membrane</keyword>
<dbReference type="RefSeq" id="WP_343986150.1">
    <property type="nucleotide sequence ID" value="NZ_BAAAFM010000001.1"/>
</dbReference>
<keyword evidence="9" id="KW-0472">Membrane</keyword>
<reference evidence="14" key="1">
    <citation type="journal article" date="2019" name="Int. J. Syst. Evol. Microbiol.">
        <title>The Global Catalogue of Microorganisms (GCM) 10K type strain sequencing project: providing services to taxonomists for standard genome sequencing and annotation.</title>
        <authorList>
            <consortium name="The Broad Institute Genomics Platform"/>
            <consortium name="The Broad Institute Genome Sequencing Center for Infectious Disease"/>
            <person name="Wu L."/>
            <person name="Ma J."/>
        </authorList>
    </citation>
    <scope>NUCLEOTIDE SEQUENCE [LARGE SCALE GENOMIC DNA]</scope>
    <source>
        <strain evidence="14">JCM 16211</strain>
    </source>
</reference>
<evidence type="ECO:0000313" key="13">
    <source>
        <dbReference type="EMBL" id="GAA0200981.1"/>
    </source>
</evidence>
<evidence type="ECO:0000256" key="8">
    <source>
        <dbReference type="ARBA" id="ARBA00022989"/>
    </source>
</evidence>
<dbReference type="EMBL" id="BAAAFM010000001">
    <property type="protein sequence ID" value="GAA0200981.1"/>
    <property type="molecule type" value="Genomic_DNA"/>
</dbReference>
<keyword evidence="14" id="KW-1185">Reference proteome</keyword>